<dbReference type="OrthoDB" id="324416at2"/>
<name>A0A2N0AMM3_9LEPT</name>
<evidence type="ECO:0000313" key="1">
    <source>
        <dbReference type="EMBL" id="PJZ85559.1"/>
    </source>
</evidence>
<accession>A0A2N0AMM3</accession>
<organism evidence="1 2">
    <name type="scientific">Leptospira harrisiae</name>
    <dbReference type="NCBI Taxonomy" id="2023189"/>
    <lineage>
        <taxon>Bacteria</taxon>
        <taxon>Pseudomonadati</taxon>
        <taxon>Spirochaetota</taxon>
        <taxon>Spirochaetia</taxon>
        <taxon>Leptospirales</taxon>
        <taxon>Leptospiraceae</taxon>
        <taxon>Leptospira</taxon>
    </lineage>
</organism>
<keyword evidence="2" id="KW-1185">Reference proteome</keyword>
<gene>
    <name evidence="1" type="ORF">CH364_04915</name>
</gene>
<protein>
    <recommendedName>
        <fullName evidence="3">Lipoprotein</fullName>
    </recommendedName>
</protein>
<dbReference type="RefSeq" id="WP_100742454.1">
    <property type="nucleotide sequence ID" value="NZ_NPDW01000001.1"/>
</dbReference>
<dbReference type="EMBL" id="NPDX01000001">
    <property type="protein sequence ID" value="PJZ85559.1"/>
    <property type="molecule type" value="Genomic_DNA"/>
</dbReference>
<sequence>MLRISFVSLIVFFTFLSCKNIVLVRDYSQKNIEFNPKVKIALVGFFPYQYSTFTSGRTRTTTATLDYNHPTVSVMTIGKPIDMIPSSGIDSSVSPEASKDVAMTYLERVKLSGLQEISKMIEIKKVDEKTTFALKKRDVDYYLIAIHGPAFDESMGNVGRTLITAHLCILSIGTFPCWNSIPTETKFLLYDNKLKLVDNQTYSDRYEHFGAWWGNEDQGKFDLQKAGIPDPLKVKVYKPHILEYEDHLKELLNK</sequence>
<dbReference type="PROSITE" id="PS51257">
    <property type="entry name" value="PROKAR_LIPOPROTEIN"/>
    <property type="match status" value="1"/>
</dbReference>
<comment type="caution">
    <text evidence="1">The sequence shown here is derived from an EMBL/GenBank/DDBJ whole genome shotgun (WGS) entry which is preliminary data.</text>
</comment>
<dbReference type="NCBIfam" id="NF047480">
    <property type="entry name" value="Lepto_Lp29"/>
    <property type="match status" value="1"/>
</dbReference>
<evidence type="ECO:0000313" key="2">
    <source>
        <dbReference type="Proteomes" id="UP000232145"/>
    </source>
</evidence>
<evidence type="ECO:0008006" key="3">
    <source>
        <dbReference type="Google" id="ProtNLM"/>
    </source>
</evidence>
<dbReference type="Proteomes" id="UP000232145">
    <property type="component" value="Unassembled WGS sequence"/>
</dbReference>
<proteinExistence type="predicted"/>
<reference evidence="1 2" key="1">
    <citation type="submission" date="2017-07" db="EMBL/GenBank/DDBJ databases">
        <title>Leptospira spp. isolated from tropical soils.</title>
        <authorList>
            <person name="Thibeaux R."/>
            <person name="Iraola G."/>
            <person name="Ferres I."/>
            <person name="Bierque E."/>
            <person name="Girault D."/>
            <person name="Soupe-Gilbert M.-E."/>
            <person name="Picardeau M."/>
            <person name="Goarant C."/>
        </authorList>
    </citation>
    <scope>NUCLEOTIDE SEQUENCE [LARGE SCALE GENOMIC DNA]</scope>
    <source>
        <strain evidence="1 2">FH2-B-A1</strain>
    </source>
</reference>
<dbReference type="AlphaFoldDB" id="A0A2N0AMM3"/>